<feature type="compositionally biased region" description="Low complexity" evidence="1">
    <location>
        <begin position="315"/>
        <end position="326"/>
    </location>
</feature>
<name>A0A7J6LV60_PERCH</name>
<proteinExistence type="predicted"/>
<feature type="region of interest" description="Disordered" evidence="1">
    <location>
        <begin position="1"/>
        <end position="40"/>
    </location>
</feature>
<accession>A0A7J6LV60</accession>
<feature type="compositionally biased region" description="Acidic residues" evidence="1">
    <location>
        <begin position="109"/>
        <end position="123"/>
    </location>
</feature>
<dbReference type="InterPro" id="IPR012677">
    <property type="entry name" value="Nucleotide-bd_a/b_plait_sf"/>
</dbReference>
<evidence type="ECO:0000313" key="2">
    <source>
        <dbReference type="EMBL" id="KAF4663104.1"/>
    </source>
</evidence>
<sequence length="378" mass="41584">MPQMMTGGGKKGDGGISTDGPLPPPSSSSGGGDNMLLSDILDTLQRSERLLKSVRDENSELRVQLGVLEQQLDRTRENLRDLTARKILLQQQQQQQPQPQSTHNHTHQEEEDSSDDNDDDEEEFCRCTTAGSGNYAPTVGASEDEFIMAANRLSSPDNISAYPWSKTPTNDAALDSSSLPTIKNRDDNEEVDADAAGDKADESGPWPLWRILDMLSCIPDEQVICVKKIQLIKGDVPTALAKYFSSYGNVMTILLLQRKTRSHTSTLPPNMGFVVMSDPTAVKTILQTPHHNISGSVCETTSFENKRKMVDHHNNNNTMSSNNVNMPRHSVCSAPPSSPVFTANHALSSSPSRSYSSLSWSNKSNINNNSILHPHNWE</sequence>
<feature type="compositionally biased region" description="Polar residues" evidence="1">
    <location>
        <begin position="166"/>
        <end position="181"/>
    </location>
</feature>
<evidence type="ECO:0000313" key="3">
    <source>
        <dbReference type="Proteomes" id="UP000591131"/>
    </source>
</evidence>
<feature type="region of interest" description="Disordered" evidence="1">
    <location>
        <begin position="90"/>
        <end position="138"/>
    </location>
</feature>
<feature type="compositionally biased region" description="Gly residues" evidence="1">
    <location>
        <begin position="1"/>
        <end position="17"/>
    </location>
</feature>
<feature type="compositionally biased region" description="Low complexity" evidence="1">
    <location>
        <begin position="90"/>
        <end position="100"/>
    </location>
</feature>
<feature type="region of interest" description="Disordered" evidence="1">
    <location>
        <begin position="166"/>
        <end position="200"/>
    </location>
</feature>
<dbReference type="EMBL" id="JAAPAO010000327">
    <property type="protein sequence ID" value="KAF4663104.1"/>
    <property type="molecule type" value="Genomic_DNA"/>
</dbReference>
<feature type="region of interest" description="Disordered" evidence="1">
    <location>
        <begin position="314"/>
        <end position="336"/>
    </location>
</feature>
<dbReference type="Proteomes" id="UP000591131">
    <property type="component" value="Unassembled WGS sequence"/>
</dbReference>
<comment type="caution">
    <text evidence="2">The sequence shown here is derived from an EMBL/GenBank/DDBJ whole genome shotgun (WGS) entry which is preliminary data.</text>
</comment>
<gene>
    <name evidence="2" type="primary">LYPLA1_6</name>
    <name evidence="2" type="ORF">FOL47_005903</name>
</gene>
<organism evidence="2 3">
    <name type="scientific">Perkinsus chesapeaki</name>
    <name type="common">Clam parasite</name>
    <name type="synonym">Perkinsus andrewsi</name>
    <dbReference type="NCBI Taxonomy" id="330153"/>
    <lineage>
        <taxon>Eukaryota</taxon>
        <taxon>Sar</taxon>
        <taxon>Alveolata</taxon>
        <taxon>Perkinsozoa</taxon>
        <taxon>Perkinsea</taxon>
        <taxon>Perkinsida</taxon>
        <taxon>Perkinsidae</taxon>
        <taxon>Perkinsus</taxon>
    </lineage>
</organism>
<keyword evidence="3" id="KW-1185">Reference proteome</keyword>
<evidence type="ECO:0000256" key="1">
    <source>
        <dbReference type="SAM" id="MobiDB-lite"/>
    </source>
</evidence>
<reference evidence="2 3" key="1">
    <citation type="submission" date="2020-04" db="EMBL/GenBank/DDBJ databases">
        <title>Perkinsus chesapeaki whole genome sequence.</title>
        <authorList>
            <person name="Bogema D.R."/>
        </authorList>
    </citation>
    <scope>NUCLEOTIDE SEQUENCE [LARGE SCALE GENOMIC DNA]</scope>
    <source>
        <strain evidence="2">ATCC PRA-425</strain>
    </source>
</reference>
<dbReference type="OrthoDB" id="477859at2759"/>
<dbReference type="Gene3D" id="3.30.70.330">
    <property type="match status" value="1"/>
</dbReference>
<dbReference type="AlphaFoldDB" id="A0A7J6LV60"/>
<protein>
    <submittedName>
        <fullName evidence="2">Acyl-protein thioesterase</fullName>
    </submittedName>
</protein>